<dbReference type="AlphaFoldDB" id="A0A3B1DI48"/>
<feature type="transmembrane region" description="Helical" evidence="8">
    <location>
        <begin position="387"/>
        <end position="416"/>
    </location>
</feature>
<evidence type="ECO:0000256" key="3">
    <source>
        <dbReference type="ARBA" id="ARBA00022448"/>
    </source>
</evidence>
<sequence length="456" mass="50477">MTHEAATASQSFVMDTTFWTATIIFLLAYALIISEKVHKTVVAIFAAALMIVLKILEQKEAFHSEVLGIDWNVIFLLLSMMIIINLMKPTGFFEYIAIKSAKLGKGEPMRIMTIFTIVTAILSAILDNVTTVLLLAPVTLLIADALEVDPIPFLIAEALASNIGGTATLIGDPPNIMIASKAHFDFMDFIYNLTPAIIVVMAAFLFILKIMFGKKLHVRPELKQRILEMNERDAIKDPLMLKKSLFVLSIVIVGFVLHGMFNYEPATVALFGAGLLLLLSGTHEPHKVLAEIEWPTIFFFMGLFIIIGGVVKVGLIKWMSIEVLAITHGNMFATSMLIMWFSAFASAFVDNIPYVATMNPLIIDMAHQVWPHLQGLKLLHNPELLPVWWSLSLGACLGGNGTAIGASANVIVIGLAERAGKKISFIRFMAYGMPVMILTVFISTIYVWLRYYILKI</sequence>
<feature type="transmembrane region" description="Helical" evidence="8">
    <location>
        <begin position="331"/>
        <end position="349"/>
    </location>
</feature>
<dbReference type="Pfam" id="PF03600">
    <property type="entry name" value="CitMHS"/>
    <property type="match status" value="1"/>
</dbReference>
<feature type="transmembrane region" description="Helical" evidence="8">
    <location>
        <begin position="68"/>
        <end position="87"/>
    </location>
</feature>
<dbReference type="PANTHER" id="PTHR43568">
    <property type="entry name" value="P PROTEIN"/>
    <property type="match status" value="1"/>
</dbReference>
<dbReference type="GO" id="GO:0005886">
    <property type="term" value="C:plasma membrane"/>
    <property type="evidence" value="ECO:0007669"/>
    <property type="project" value="UniProtKB-SubCell"/>
</dbReference>
<keyword evidence="6 8" id="KW-1133">Transmembrane helix</keyword>
<dbReference type="CDD" id="cd01116">
    <property type="entry name" value="P_permease"/>
    <property type="match status" value="1"/>
</dbReference>
<feature type="transmembrane region" description="Helical" evidence="8">
    <location>
        <begin position="297"/>
        <end position="319"/>
    </location>
</feature>
<evidence type="ECO:0000256" key="1">
    <source>
        <dbReference type="ARBA" id="ARBA00004651"/>
    </source>
</evidence>
<comment type="similarity">
    <text evidence="2">Belongs to the CitM (TC 2.A.11) transporter family.</text>
</comment>
<feature type="transmembrane region" description="Helical" evidence="8">
    <location>
        <begin position="245"/>
        <end position="277"/>
    </location>
</feature>
<evidence type="ECO:0000259" key="9">
    <source>
        <dbReference type="Pfam" id="PF03600"/>
    </source>
</evidence>
<feature type="transmembrane region" description="Helical" evidence="8">
    <location>
        <begin position="12"/>
        <end position="33"/>
    </location>
</feature>
<accession>A0A3B1DI48</accession>
<gene>
    <name evidence="10" type="ORF">MNBD_NITROSPIRAE03-834</name>
</gene>
<evidence type="ECO:0000256" key="6">
    <source>
        <dbReference type="ARBA" id="ARBA00022989"/>
    </source>
</evidence>
<proteinExistence type="inferred from homology"/>
<dbReference type="InterPro" id="IPR051475">
    <property type="entry name" value="Diverse_Ion_Transporter"/>
</dbReference>
<keyword evidence="4" id="KW-1003">Cell membrane</keyword>
<dbReference type="InterPro" id="IPR004680">
    <property type="entry name" value="Cit_transptr-like_dom"/>
</dbReference>
<dbReference type="EMBL" id="UOGI01000356">
    <property type="protein sequence ID" value="VAX34600.1"/>
    <property type="molecule type" value="Genomic_DNA"/>
</dbReference>
<protein>
    <submittedName>
        <fullName evidence="10">Na+/H+ antiporter NhaD and related arsenite permeases</fullName>
    </submittedName>
</protein>
<evidence type="ECO:0000313" key="10">
    <source>
        <dbReference type="EMBL" id="VAX34600.1"/>
    </source>
</evidence>
<evidence type="ECO:0000256" key="5">
    <source>
        <dbReference type="ARBA" id="ARBA00022692"/>
    </source>
</evidence>
<evidence type="ECO:0000256" key="8">
    <source>
        <dbReference type="SAM" id="Phobius"/>
    </source>
</evidence>
<feature type="transmembrane region" description="Helical" evidence="8">
    <location>
        <begin position="108"/>
        <end position="126"/>
    </location>
</feature>
<keyword evidence="5 8" id="KW-0812">Transmembrane</keyword>
<dbReference type="InterPro" id="IPR000802">
    <property type="entry name" value="Arsenical_pump_ArsB"/>
</dbReference>
<dbReference type="PANTHER" id="PTHR43568:SF1">
    <property type="entry name" value="P PROTEIN"/>
    <property type="match status" value="1"/>
</dbReference>
<dbReference type="PRINTS" id="PR00758">
    <property type="entry name" value="ARSENICPUMP"/>
</dbReference>
<keyword evidence="3" id="KW-0813">Transport</keyword>
<reference evidence="10" key="1">
    <citation type="submission" date="2018-06" db="EMBL/GenBank/DDBJ databases">
        <authorList>
            <person name="Zhirakovskaya E."/>
        </authorList>
    </citation>
    <scope>NUCLEOTIDE SEQUENCE</scope>
</reference>
<evidence type="ECO:0000256" key="2">
    <source>
        <dbReference type="ARBA" id="ARBA00009843"/>
    </source>
</evidence>
<evidence type="ECO:0000256" key="4">
    <source>
        <dbReference type="ARBA" id="ARBA00022475"/>
    </source>
</evidence>
<dbReference type="GO" id="GO:0015105">
    <property type="term" value="F:arsenite transmembrane transporter activity"/>
    <property type="evidence" value="ECO:0007669"/>
    <property type="project" value="InterPro"/>
</dbReference>
<feature type="transmembrane region" description="Helical" evidence="8">
    <location>
        <begin position="189"/>
        <end position="212"/>
    </location>
</feature>
<evidence type="ECO:0000256" key="7">
    <source>
        <dbReference type="ARBA" id="ARBA00023136"/>
    </source>
</evidence>
<feature type="transmembrane region" description="Helical" evidence="8">
    <location>
        <begin position="40"/>
        <end position="56"/>
    </location>
</feature>
<organism evidence="10">
    <name type="scientific">hydrothermal vent metagenome</name>
    <dbReference type="NCBI Taxonomy" id="652676"/>
    <lineage>
        <taxon>unclassified sequences</taxon>
        <taxon>metagenomes</taxon>
        <taxon>ecological metagenomes</taxon>
    </lineage>
</organism>
<feature type="transmembrane region" description="Helical" evidence="8">
    <location>
        <begin position="428"/>
        <end position="449"/>
    </location>
</feature>
<keyword evidence="7 8" id="KW-0472">Membrane</keyword>
<feature type="domain" description="Citrate transporter-like" evidence="9">
    <location>
        <begin position="29"/>
        <end position="394"/>
    </location>
</feature>
<name>A0A3B1DI48_9ZZZZ</name>
<comment type="subcellular location">
    <subcellularLocation>
        <location evidence="1">Cell membrane</location>
        <topology evidence="1">Multi-pass membrane protein</topology>
    </subcellularLocation>
</comment>